<feature type="transmembrane region" description="Helical" evidence="5">
    <location>
        <begin position="220"/>
        <end position="244"/>
    </location>
</feature>
<feature type="domain" description="Major facilitator superfamily (MFS) profile" evidence="6">
    <location>
        <begin position="13"/>
        <end position="415"/>
    </location>
</feature>
<dbReference type="Gene3D" id="1.20.1250.20">
    <property type="entry name" value="MFS general substrate transporter like domains"/>
    <property type="match status" value="2"/>
</dbReference>
<dbReference type="OrthoDB" id="4474610at2"/>
<evidence type="ECO:0000256" key="3">
    <source>
        <dbReference type="ARBA" id="ARBA00022989"/>
    </source>
</evidence>
<dbReference type="SUPFAM" id="SSF103473">
    <property type="entry name" value="MFS general substrate transporter"/>
    <property type="match status" value="1"/>
</dbReference>
<evidence type="ECO:0000256" key="1">
    <source>
        <dbReference type="ARBA" id="ARBA00004141"/>
    </source>
</evidence>
<feature type="transmembrane region" description="Helical" evidence="5">
    <location>
        <begin position="290"/>
        <end position="314"/>
    </location>
</feature>
<dbReference type="InterPro" id="IPR050382">
    <property type="entry name" value="MFS_Na/Anion_cotransporter"/>
</dbReference>
<dbReference type="RefSeq" id="WP_060241946.1">
    <property type="nucleotide sequence ID" value="NZ_LPJR01000029.1"/>
</dbReference>
<sequence length="437" mass="46006">MSEKSQARRGWRIVGLLFLFMMINYADKSVLGFVALPMMRDLQLSPTQFGLLGSAFYLLYSVAGVTGGVLTRYVKARWILLLLALIWAAAQFPMATPVGFGTLLVCRVLLGAGEGPAYPVALHAVYKWFDDHKRSVPTSIVQTGAPLGVVVAAPALTALMERYSWRTSFVALGVVGLIWAAMWLLWGEEGRGDRRDRSAADAAGHAGVLPYRRLLLDPTVVVVTVQWFLAALIAAIGLTWGPVYLNSVLGFGTKEIGWIFAIQVAAQVPLGLAVNALSQSMIGRGVTTRVARGLFCSLCCVVGAIAYLVLLTHAAPVTKVAWLTIGGAFVMQVNAFGPQIVAEMTPESQRGTVIAVAVSVASTAGVLGPFLLGGVMDAMGGLSRDSGAFAFVYGGIGTALLVAAVLGFALLDPARSKRRLAGLESADAARPPSGAAA</sequence>
<dbReference type="Proteomes" id="UP000062912">
    <property type="component" value="Unassembled WGS sequence"/>
</dbReference>
<evidence type="ECO:0000259" key="6">
    <source>
        <dbReference type="PROSITE" id="PS50850"/>
    </source>
</evidence>
<feature type="transmembrane region" description="Helical" evidence="5">
    <location>
        <begin position="353"/>
        <end position="376"/>
    </location>
</feature>
<dbReference type="PANTHER" id="PTHR11662:SF450">
    <property type="entry name" value="BLR1003 PROTEIN"/>
    <property type="match status" value="1"/>
</dbReference>
<organism evidence="7 8">
    <name type="scientific">Burkholderia pseudomultivorans</name>
    <dbReference type="NCBI Taxonomy" id="1207504"/>
    <lineage>
        <taxon>Bacteria</taxon>
        <taxon>Pseudomonadati</taxon>
        <taxon>Pseudomonadota</taxon>
        <taxon>Betaproteobacteria</taxon>
        <taxon>Burkholderiales</taxon>
        <taxon>Burkholderiaceae</taxon>
        <taxon>Burkholderia</taxon>
        <taxon>Burkholderia cepacia complex</taxon>
    </lineage>
</organism>
<feature type="transmembrane region" description="Helical" evidence="5">
    <location>
        <begin position="12"/>
        <end position="36"/>
    </location>
</feature>
<dbReference type="InterPro" id="IPR036259">
    <property type="entry name" value="MFS_trans_sf"/>
</dbReference>
<reference evidence="7 8" key="1">
    <citation type="submission" date="2015-11" db="EMBL/GenBank/DDBJ databases">
        <title>Expanding the genomic diversity of Burkholderia species for the development of highly accurate diagnostics.</title>
        <authorList>
            <person name="Sahl J."/>
            <person name="Keim P."/>
            <person name="Wagner D."/>
        </authorList>
    </citation>
    <scope>NUCLEOTIDE SEQUENCE [LARGE SCALE GENOMIC DNA]</scope>
    <source>
        <strain evidence="7 8">MSMB368WGS</strain>
    </source>
</reference>
<comment type="subcellular location">
    <subcellularLocation>
        <location evidence="1">Membrane</location>
        <topology evidence="1">Multi-pass membrane protein</topology>
    </subcellularLocation>
</comment>
<name>A0A132EHV4_9BURK</name>
<feature type="transmembrane region" description="Helical" evidence="5">
    <location>
        <begin position="48"/>
        <end position="71"/>
    </location>
</feature>
<dbReference type="GO" id="GO:0016020">
    <property type="term" value="C:membrane"/>
    <property type="evidence" value="ECO:0007669"/>
    <property type="project" value="UniProtKB-SubCell"/>
</dbReference>
<evidence type="ECO:0000313" key="7">
    <source>
        <dbReference type="EMBL" id="KWF29943.1"/>
    </source>
</evidence>
<dbReference type="InterPro" id="IPR020846">
    <property type="entry name" value="MFS_dom"/>
</dbReference>
<dbReference type="Pfam" id="PF07690">
    <property type="entry name" value="MFS_1"/>
    <property type="match status" value="1"/>
</dbReference>
<feature type="transmembrane region" description="Helical" evidence="5">
    <location>
        <begin position="169"/>
        <end position="187"/>
    </location>
</feature>
<comment type="caution">
    <text evidence="7">The sequence shown here is derived from an EMBL/GenBank/DDBJ whole genome shotgun (WGS) entry which is preliminary data.</text>
</comment>
<evidence type="ECO:0000256" key="5">
    <source>
        <dbReference type="SAM" id="Phobius"/>
    </source>
</evidence>
<feature type="transmembrane region" description="Helical" evidence="5">
    <location>
        <begin position="320"/>
        <end position="341"/>
    </location>
</feature>
<protein>
    <submittedName>
        <fullName evidence="7">MFS transporter permease</fullName>
    </submittedName>
</protein>
<keyword evidence="4 5" id="KW-0472">Membrane</keyword>
<feature type="transmembrane region" description="Helical" evidence="5">
    <location>
        <begin position="256"/>
        <end position="278"/>
    </location>
</feature>
<feature type="transmembrane region" description="Helical" evidence="5">
    <location>
        <begin position="78"/>
        <end position="100"/>
    </location>
</feature>
<dbReference type="PANTHER" id="PTHR11662">
    <property type="entry name" value="SOLUTE CARRIER FAMILY 17"/>
    <property type="match status" value="1"/>
</dbReference>
<dbReference type="GO" id="GO:0022857">
    <property type="term" value="F:transmembrane transporter activity"/>
    <property type="evidence" value="ECO:0007669"/>
    <property type="project" value="InterPro"/>
</dbReference>
<dbReference type="AlphaFoldDB" id="A0A132EHV4"/>
<accession>A0A132EHV4</accession>
<proteinExistence type="predicted"/>
<keyword evidence="2 5" id="KW-0812">Transmembrane</keyword>
<gene>
    <name evidence="7" type="ORF">WT56_16350</name>
</gene>
<evidence type="ECO:0000256" key="4">
    <source>
        <dbReference type="ARBA" id="ARBA00023136"/>
    </source>
</evidence>
<dbReference type="InterPro" id="IPR011701">
    <property type="entry name" value="MFS"/>
</dbReference>
<evidence type="ECO:0000313" key="8">
    <source>
        <dbReference type="Proteomes" id="UP000062912"/>
    </source>
</evidence>
<dbReference type="PROSITE" id="PS50850">
    <property type="entry name" value="MFS"/>
    <property type="match status" value="1"/>
</dbReference>
<dbReference type="EMBL" id="LPJR01000029">
    <property type="protein sequence ID" value="KWF29943.1"/>
    <property type="molecule type" value="Genomic_DNA"/>
</dbReference>
<evidence type="ECO:0000256" key="2">
    <source>
        <dbReference type="ARBA" id="ARBA00022692"/>
    </source>
</evidence>
<keyword evidence="3 5" id="KW-1133">Transmembrane helix</keyword>
<feature type="transmembrane region" description="Helical" evidence="5">
    <location>
        <begin position="388"/>
        <end position="411"/>
    </location>
</feature>